<dbReference type="AlphaFoldDB" id="A0AAV9Z2J6"/>
<evidence type="ECO:0000313" key="2">
    <source>
        <dbReference type="Proteomes" id="UP001362999"/>
    </source>
</evidence>
<keyword evidence="2" id="KW-1185">Reference proteome</keyword>
<proteinExistence type="predicted"/>
<comment type="caution">
    <text evidence="1">The sequence shown here is derived from an EMBL/GenBank/DDBJ whole genome shotgun (WGS) entry which is preliminary data.</text>
</comment>
<reference evidence="1 2" key="1">
    <citation type="journal article" date="2024" name="J Genomics">
        <title>Draft genome sequencing and assembly of Favolaschia claudopus CIRM-BRFM 2984 isolated from oak limbs.</title>
        <authorList>
            <person name="Navarro D."/>
            <person name="Drula E."/>
            <person name="Chaduli D."/>
            <person name="Cazenave R."/>
            <person name="Ahrendt S."/>
            <person name="Wang J."/>
            <person name="Lipzen A."/>
            <person name="Daum C."/>
            <person name="Barry K."/>
            <person name="Grigoriev I.V."/>
            <person name="Favel A."/>
            <person name="Rosso M.N."/>
            <person name="Martin F."/>
        </authorList>
    </citation>
    <scope>NUCLEOTIDE SEQUENCE [LARGE SCALE GENOMIC DNA]</scope>
    <source>
        <strain evidence="1 2">CIRM-BRFM 2984</strain>
    </source>
</reference>
<dbReference type="Proteomes" id="UP001362999">
    <property type="component" value="Unassembled WGS sequence"/>
</dbReference>
<sequence>MSFNQKLTPVTSATIRRWMILLLGDRDSEEFFLCPVSLSSVGIMAYAMVACGPALDPDSSQRIPPGNYGYYRDREGRHTGHPPLVNSPYRLATIELRLVQMERDLIEDFKRHQFPLATEAGKVSARDLGSCRFSGDRENTVVAWIIPPSISWETVDFAERFDWDQTEFTVDDSYRILVLRKMGNDQTLLPSHLTPHPQQTTAADNYLRLHCRYTLNLMLLGGDIGEDYPNSDILKAMERLGVDHVGYGEYDPSEMAPFTDPRWETDLGKAIMANVMQQRMVMSLYESGRGYQSEEDSEGDGSAS</sequence>
<protein>
    <submittedName>
        <fullName evidence="1">Uncharacterized protein</fullName>
    </submittedName>
</protein>
<accession>A0AAV9Z2J6</accession>
<evidence type="ECO:0000313" key="1">
    <source>
        <dbReference type="EMBL" id="KAK6969159.1"/>
    </source>
</evidence>
<organism evidence="1 2">
    <name type="scientific">Favolaschia claudopus</name>
    <dbReference type="NCBI Taxonomy" id="2862362"/>
    <lineage>
        <taxon>Eukaryota</taxon>
        <taxon>Fungi</taxon>
        <taxon>Dikarya</taxon>
        <taxon>Basidiomycota</taxon>
        <taxon>Agaricomycotina</taxon>
        <taxon>Agaricomycetes</taxon>
        <taxon>Agaricomycetidae</taxon>
        <taxon>Agaricales</taxon>
        <taxon>Marasmiineae</taxon>
        <taxon>Mycenaceae</taxon>
        <taxon>Favolaschia</taxon>
    </lineage>
</organism>
<name>A0AAV9Z2J6_9AGAR</name>
<dbReference type="EMBL" id="JAWWNJ010000233">
    <property type="protein sequence ID" value="KAK6969159.1"/>
    <property type="molecule type" value="Genomic_DNA"/>
</dbReference>
<gene>
    <name evidence="1" type="ORF">R3P38DRAFT_3298795</name>
</gene>